<feature type="transmembrane region" description="Helical" evidence="1">
    <location>
        <begin position="40"/>
        <end position="58"/>
    </location>
</feature>
<feature type="transmembrane region" description="Helical" evidence="1">
    <location>
        <begin position="95"/>
        <end position="115"/>
    </location>
</feature>
<protein>
    <submittedName>
        <fullName evidence="2">Uncharacterized protein</fullName>
    </submittedName>
</protein>
<dbReference type="EMBL" id="CP054706">
    <property type="protein sequence ID" value="QQK81548.1"/>
    <property type="molecule type" value="Genomic_DNA"/>
</dbReference>
<feature type="transmembrane region" description="Helical" evidence="1">
    <location>
        <begin position="6"/>
        <end position="28"/>
    </location>
</feature>
<gene>
    <name evidence="2" type="ORF">HUG20_17610</name>
</gene>
<evidence type="ECO:0000313" key="2">
    <source>
        <dbReference type="EMBL" id="QQK81548.1"/>
    </source>
</evidence>
<accession>A0A7T6ZDI9</accession>
<proteinExistence type="predicted"/>
<feature type="transmembrane region" description="Helical" evidence="1">
    <location>
        <begin position="70"/>
        <end position="88"/>
    </location>
</feature>
<reference evidence="2 3" key="1">
    <citation type="submission" date="2020-06" db="EMBL/GenBank/DDBJ databases">
        <title>Genomic analysis of Salicibibacter sp. NKC21-4.</title>
        <authorList>
            <person name="Oh Y.J."/>
        </authorList>
    </citation>
    <scope>NUCLEOTIDE SEQUENCE [LARGE SCALE GENOMIC DNA]</scope>
    <source>
        <strain evidence="2 3">NKC21-4</strain>
    </source>
</reference>
<organism evidence="2 3">
    <name type="scientific">Salicibibacter cibi</name>
    <dbReference type="NCBI Taxonomy" id="2743001"/>
    <lineage>
        <taxon>Bacteria</taxon>
        <taxon>Bacillati</taxon>
        <taxon>Bacillota</taxon>
        <taxon>Bacilli</taxon>
        <taxon>Bacillales</taxon>
        <taxon>Bacillaceae</taxon>
        <taxon>Salicibibacter</taxon>
    </lineage>
</organism>
<name>A0A7T6ZDI9_9BACI</name>
<keyword evidence="1" id="KW-0812">Transmembrane</keyword>
<sequence>MEAIILLLLFFVLFIFAGGIALYLLFAFGLFRLANRNEIANAWLAFIPIAQYYTLGMVVWDRVPAGFRDVLPWLMIGLAAAQIPLMLVEFIFPPIIIVSMLLSFATLGLMMYALFEVFRKYSDQYVILLVFSIVTLGLVGIIATFVIRNNEARPVNQEHTA</sequence>
<dbReference type="AlphaFoldDB" id="A0A7T6ZDI9"/>
<feature type="transmembrane region" description="Helical" evidence="1">
    <location>
        <begin position="127"/>
        <end position="147"/>
    </location>
</feature>
<dbReference type="Proteomes" id="UP000595349">
    <property type="component" value="Chromosome"/>
</dbReference>
<dbReference type="RefSeq" id="WP_200085974.1">
    <property type="nucleotide sequence ID" value="NZ_CP054706.1"/>
</dbReference>
<keyword evidence="1" id="KW-1133">Transmembrane helix</keyword>
<dbReference type="KEGG" id="scib:HUG20_17610"/>
<keyword evidence="1" id="KW-0472">Membrane</keyword>
<evidence type="ECO:0000256" key="1">
    <source>
        <dbReference type="SAM" id="Phobius"/>
    </source>
</evidence>
<keyword evidence="3" id="KW-1185">Reference proteome</keyword>
<evidence type="ECO:0000313" key="3">
    <source>
        <dbReference type="Proteomes" id="UP000595349"/>
    </source>
</evidence>